<organism evidence="7 8">
    <name type="scientific">Motilibacter peucedani</name>
    <dbReference type="NCBI Taxonomy" id="598650"/>
    <lineage>
        <taxon>Bacteria</taxon>
        <taxon>Bacillati</taxon>
        <taxon>Actinomycetota</taxon>
        <taxon>Actinomycetes</taxon>
        <taxon>Motilibacterales</taxon>
        <taxon>Motilibacteraceae</taxon>
        <taxon>Motilibacter</taxon>
    </lineage>
</organism>
<dbReference type="InterPro" id="IPR036388">
    <property type="entry name" value="WH-like_DNA-bd_sf"/>
</dbReference>
<dbReference type="Pfam" id="PF08281">
    <property type="entry name" value="Sigma70_r4_2"/>
    <property type="match status" value="1"/>
</dbReference>
<dbReference type="GO" id="GO:0006352">
    <property type="term" value="P:DNA-templated transcription initiation"/>
    <property type="evidence" value="ECO:0007669"/>
    <property type="project" value="InterPro"/>
</dbReference>
<dbReference type="InterPro" id="IPR039425">
    <property type="entry name" value="RNA_pol_sigma-70-like"/>
</dbReference>
<dbReference type="SUPFAM" id="SSF88659">
    <property type="entry name" value="Sigma3 and sigma4 domains of RNA polymerase sigma factors"/>
    <property type="match status" value="1"/>
</dbReference>
<evidence type="ECO:0000313" key="7">
    <source>
        <dbReference type="EMBL" id="RKS75593.1"/>
    </source>
</evidence>
<dbReference type="Gene3D" id="1.10.10.10">
    <property type="entry name" value="Winged helix-like DNA-binding domain superfamily/Winged helix DNA-binding domain"/>
    <property type="match status" value="1"/>
</dbReference>
<comment type="caution">
    <text evidence="7">The sequence shown here is derived from an EMBL/GenBank/DDBJ whole genome shotgun (WGS) entry which is preliminary data.</text>
</comment>
<evidence type="ECO:0000256" key="5">
    <source>
        <dbReference type="ARBA" id="ARBA00023163"/>
    </source>
</evidence>
<dbReference type="InterPro" id="IPR014284">
    <property type="entry name" value="RNA_pol_sigma-70_dom"/>
</dbReference>
<name>A0A420XQM3_9ACTN</name>
<keyword evidence="2" id="KW-0805">Transcription regulation</keyword>
<evidence type="ECO:0000256" key="1">
    <source>
        <dbReference type="ARBA" id="ARBA00010641"/>
    </source>
</evidence>
<dbReference type="OrthoDB" id="3295010at2"/>
<gene>
    <name evidence="7" type="ORF">CLV35_2067</name>
</gene>
<keyword evidence="4" id="KW-0238">DNA-binding</keyword>
<keyword evidence="8" id="KW-1185">Reference proteome</keyword>
<accession>A0A420XQM3</accession>
<keyword evidence="5" id="KW-0804">Transcription</keyword>
<dbReference type="PANTHER" id="PTHR43133:SF50">
    <property type="entry name" value="ECF RNA POLYMERASE SIGMA FACTOR SIGM"/>
    <property type="match status" value="1"/>
</dbReference>
<comment type="similarity">
    <text evidence="1">Belongs to the sigma-70 factor family. ECF subfamily.</text>
</comment>
<evidence type="ECO:0000313" key="8">
    <source>
        <dbReference type="Proteomes" id="UP000281955"/>
    </source>
</evidence>
<evidence type="ECO:0000256" key="3">
    <source>
        <dbReference type="ARBA" id="ARBA00023082"/>
    </source>
</evidence>
<sequence length="182" mass="19891">MREPVGFRAFVEARYPSLVRFGTLLTGDPGRGEDLVQEALVKTLHAWDRLHSDAVDDARPVRPDGTDGGPEAYTRKVMTHAAWRAGKRRWWGERPTDELPEHAAPDAYAQSDTADAVRRALAALPAQQRVVLVLRFWGDYTEAQIADALDISSGTVKSRTSRGIAALRATGWLDEAVVGGGS</sequence>
<dbReference type="Gene3D" id="1.10.1740.10">
    <property type="match status" value="1"/>
</dbReference>
<dbReference type="InParanoid" id="A0A420XQM3"/>
<dbReference type="AlphaFoldDB" id="A0A420XQM3"/>
<dbReference type="InterPro" id="IPR013325">
    <property type="entry name" value="RNA_pol_sigma_r2"/>
</dbReference>
<dbReference type="GO" id="GO:0016987">
    <property type="term" value="F:sigma factor activity"/>
    <property type="evidence" value="ECO:0007669"/>
    <property type="project" value="UniProtKB-KW"/>
</dbReference>
<evidence type="ECO:0000259" key="6">
    <source>
        <dbReference type="Pfam" id="PF08281"/>
    </source>
</evidence>
<evidence type="ECO:0000256" key="4">
    <source>
        <dbReference type="ARBA" id="ARBA00023125"/>
    </source>
</evidence>
<dbReference type="InterPro" id="IPR013324">
    <property type="entry name" value="RNA_pol_sigma_r3/r4-like"/>
</dbReference>
<dbReference type="GO" id="GO:0003677">
    <property type="term" value="F:DNA binding"/>
    <property type="evidence" value="ECO:0007669"/>
    <property type="project" value="UniProtKB-KW"/>
</dbReference>
<proteinExistence type="inferred from homology"/>
<evidence type="ECO:0000256" key="2">
    <source>
        <dbReference type="ARBA" id="ARBA00023015"/>
    </source>
</evidence>
<feature type="domain" description="RNA polymerase sigma factor 70 region 4 type 2" evidence="6">
    <location>
        <begin position="115"/>
        <end position="167"/>
    </location>
</feature>
<dbReference type="NCBIfam" id="TIGR02983">
    <property type="entry name" value="SigE-fam_strep"/>
    <property type="match status" value="1"/>
</dbReference>
<dbReference type="CDD" id="cd06171">
    <property type="entry name" value="Sigma70_r4"/>
    <property type="match status" value="1"/>
</dbReference>
<dbReference type="EMBL" id="RBWV01000011">
    <property type="protein sequence ID" value="RKS75593.1"/>
    <property type="molecule type" value="Genomic_DNA"/>
</dbReference>
<dbReference type="Proteomes" id="UP000281955">
    <property type="component" value="Unassembled WGS sequence"/>
</dbReference>
<dbReference type="RefSeq" id="WP_121193346.1">
    <property type="nucleotide sequence ID" value="NZ_RBWV01000011.1"/>
</dbReference>
<keyword evidence="3" id="KW-0731">Sigma factor</keyword>
<reference evidence="7 8" key="1">
    <citation type="submission" date="2018-10" db="EMBL/GenBank/DDBJ databases">
        <title>Genomic Encyclopedia of Archaeal and Bacterial Type Strains, Phase II (KMG-II): from individual species to whole genera.</title>
        <authorList>
            <person name="Goeker M."/>
        </authorList>
    </citation>
    <scope>NUCLEOTIDE SEQUENCE [LARGE SCALE GENOMIC DNA]</scope>
    <source>
        <strain evidence="7 8">RP-AC37</strain>
    </source>
</reference>
<dbReference type="InterPro" id="IPR014325">
    <property type="entry name" value="RNA_pol_sigma-E_actinobac"/>
</dbReference>
<dbReference type="PANTHER" id="PTHR43133">
    <property type="entry name" value="RNA POLYMERASE ECF-TYPE SIGMA FACTO"/>
    <property type="match status" value="1"/>
</dbReference>
<dbReference type="NCBIfam" id="TIGR02937">
    <property type="entry name" value="sigma70-ECF"/>
    <property type="match status" value="1"/>
</dbReference>
<protein>
    <submittedName>
        <fullName evidence="7">RNA polymerase sigma-70 factor (Sigma-E family)</fullName>
    </submittedName>
</protein>
<dbReference type="SUPFAM" id="SSF88946">
    <property type="entry name" value="Sigma2 domain of RNA polymerase sigma factors"/>
    <property type="match status" value="1"/>
</dbReference>
<dbReference type="InterPro" id="IPR013249">
    <property type="entry name" value="RNA_pol_sigma70_r4_t2"/>
</dbReference>